<name>A0A1G7RMN2_9PSEU</name>
<dbReference type="AlphaFoldDB" id="A0A1G7RMN2"/>
<keyword evidence="5" id="KW-1185">Reference proteome</keyword>
<keyword evidence="1" id="KW-0808">Transferase</keyword>
<dbReference type="EMBL" id="FNCC01000005">
    <property type="protein sequence ID" value="SDG12048.1"/>
    <property type="molecule type" value="Genomic_DNA"/>
</dbReference>
<dbReference type="GO" id="GO:0005840">
    <property type="term" value="C:ribosome"/>
    <property type="evidence" value="ECO:0007669"/>
    <property type="project" value="UniProtKB-KW"/>
</dbReference>
<keyword evidence="2" id="KW-0012">Acyltransferase</keyword>
<organism evidence="4 5">
    <name type="scientific">Lentzea fradiae</name>
    <dbReference type="NCBI Taxonomy" id="200378"/>
    <lineage>
        <taxon>Bacteria</taxon>
        <taxon>Bacillati</taxon>
        <taxon>Actinomycetota</taxon>
        <taxon>Actinomycetes</taxon>
        <taxon>Pseudonocardiales</taxon>
        <taxon>Pseudonocardiaceae</taxon>
        <taxon>Lentzea</taxon>
    </lineage>
</organism>
<dbReference type="STRING" id="200378.SAMN05216553_105429"/>
<proteinExistence type="predicted"/>
<protein>
    <submittedName>
        <fullName evidence="4">Ribosomal protein S18 acetylase RimI</fullName>
    </submittedName>
</protein>
<dbReference type="InterPro" id="IPR050832">
    <property type="entry name" value="Bact_Acetyltransf"/>
</dbReference>
<evidence type="ECO:0000256" key="2">
    <source>
        <dbReference type="ARBA" id="ARBA00023315"/>
    </source>
</evidence>
<dbReference type="CDD" id="cd04301">
    <property type="entry name" value="NAT_SF"/>
    <property type="match status" value="1"/>
</dbReference>
<accession>A0A1G7RMN2</accession>
<dbReference type="PANTHER" id="PTHR43877">
    <property type="entry name" value="AMINOALKYLPHOSPHONATE N-ACETYLTRANSFERASE-RELATED-RELATED"/>
    <property type="match status" value="1"/>
</dbReference>
<dbReference type="Gene3D" id="3.40.630.30">
    <property type="match status" value="1"/>
</dbReference>
<dbReference type="Proteomes" id="UP000199623">
    <property type="component" value="Unassembled WGS sequence"/>
</dbReference>
<keyword evidence="4" id="KW-0689">Ribosomal protein</keyword>
<feature type="domain" description="N-acetyltransferase" evidence="3">
    <location>
        <begin position="1"/>
        <end position="144"/>
    </location>
</feature>
<gene>
    <name evidence="4" type="ORF">SAMN05216553_105429</name>
</gene>
<dbReference type="InterPro" id="IPR016181">
    <property type="entry name" value="Acyl_CoA_acyltransferase"/>
</dbReference>
<sequence length="146" mass="16250">MRDAQPEDVAGICLFGEKHIPAHYAPLIGEEAAHDQVRTYWNEAHVASAVARGLVVVAERQGEVVGVGQRGPGHVIYKLYVHPELRGHGLGPRLIDALCAHMDAEVVLIEHFVQNERAGAFYEREGFTVQRVENGIVWRSRPLTRL</sequence>
<evidence type="ECO:0000313" key="4">
    <source>
        <dbReference type="EMBL" id="SDG12048.1"/>
    </source>
</evidence>
<evidence type="ECO:0000259" key="3">
    <source>
        <dbReference type="PROSITE" id="PS51186"/>
    </source>
</evidence>
<dbReference type="SUPFAM" id="SSF55729">
    <property type="entry name" value="Acyl-CoA N-acyltransferases (Nat)"/>
    <property type="match status" value="1"/>
</dbReference>
<dbReference type="GO" id="GO:0016747">
    <property type="term" value="F:acyltransferase activity, transferring groups other than amino-acyl groups"/>
    <property type="evidence" value="ECO:0007669"/>
    <property type="project" value="InterPro"/>
</dbReference>
<dbReference type="Pfam" id="PF13508">
    <property type="entry name" value="Acetyltransf_7"/>
    <property type="match status" value="1"/>
</dbReference>
<keyword evidence="4" id="KW-0687">Ribonucleoprotein</keyword>
<dbReference type="InterPro" id="IPR000182">
    <property type="entry name" value="GNAT_dom"/>
</dbReference>
<evidence type="ECO:0000256" key="1">
    <source>
        <dbReference type="ARBA" id="ARBA00022679"/>
    </source>
</evidence>
<reference evidence="5" key="1">
    <citation type="submission" date="2016-10" db="EMBL/GenBank/DDBJ databases">
        <authorList>
            <person name="Varghese N."/>
            <person name="Submissions S."/>
        </authorList>
    </citation>
    <scope>NUCLEOTIDE SEQUENCE [LARGE SCALE GENOMIC DNA]</scope>
    <source>
        <strain evidence="5">CGMCC 4.3506</strain>
    </source>
</reference>
<evidence type="ECO:0000313" key="5">
    <source>
        <dbReference type="Proteomes" id="UP000199623"/>
    </source>
</evidence>
<dbReference type="PROSITE" id="PS51186">
    <property type="entry name" value="GNAT"/>
    <property type="match status" value="1"/>
</dbReference>